<feature type="transmembrane region" description="Helical" evidence="1">
    <location>
        <begin position="115"/>
        <end position="134"/>
    </location>
</feature>
<evidence type="ECO:0000313" key="3">
    <source>
        <dbReference type="Proteomes" id="UP001431209"/>
    </source>
</evidence>
<keyword evidence="1" id="KW-1133">Transmembrane helix</keyword>
<organism evidence="2 3">
    <name type="scientific">Acrasis kona</name>
    <dbReference type="NCBI Taxonomy" id="1008807"/>
    <lineage>
        <taxon>Eukaryota</taxon>
        <taxon>Discoba</taxon>
        <taxon>Heterolobosea</taxon>
        <taxon>Tetramitia</taxon>
        <taxon>Eutetramitia</taxon>
        <taxon>Acrasidae</taxon>
        <taxon>Acrasis</taxon>
    </lineage>
</organism>
<dbReference type="EMBL" id="JAOPGA020001547">
    <property type="protein sequence ID" value="KAL0489319.1"/>
    <property type="molecule type" value="Genomic_DNA"/>
</dbReference>
<sequence length="528" mass="61805">MTFVTKWILITCVPFYFLFAFIVLFIFGLIRGLIVNKTGKYVTFKYKRFKTEDDIAMLNHSFDETDKKFSTRMKIKTVLFVGHIWLMCVNITIWCRNMLIWMLKEGVSKEQTKNFLNKIINAFTALISFLYLFIIQQASQIFVCTNQADQSWTLNASPDIICFVSDGQWSQMLPLSIIIYLVFGLGYVLLFVVLFLRSRYLLNQDAKIRSQIQKLESTEDGAEILILEGKLENVRLSIKNFKMQFKFLLTRFKTKYIYWELIITARKLGIAVLNTFLPSVLVLVFGLVIMFLSLLLHIHTVPFRKKFHNLMEYIVLICIVLTLFFGLLFFVDQFPAEGFKTFCTFLAISVLVVGTVAVVCMSVIDFFIRRRKENQLEKSRREEIRAKFGDLKDKELEAEYRKFFPSMFDNIDKSQEEEEWLVEVNPLFEAQDEEDEDEWVLTVNPLSESALKDNDYMDLDEEKEIKFTPPFYSSEVESDNEAENADQTLNQIISDVFSVKRAHKNIKAAKSSGKKIIRIVKKLRKRQL</sequence>
<reference evidence="2 3" key="1">
    <citation type="submission" date="2024-03" db="EMBL/GenBank/DDBJ databases">
        <title>The Acrasis kona genome and developmental transcriptomes reveal deep origins of eukaryotic multicellular pathways.</title>
        <authorList>
            <person name="Sheikh S."/>
            <person name="Fu C.-J."/>
            <person name="Brown M.W."/>
            <person name="Baldauf S.L."/>
        </authorList>
    </citation>
    <scope>NUCLEOTIDE SEQUENCE [LARGE SCALE GENOMIC DNA]</scope>
    <source>
        <strain evidence="2 3">ATCC MYA-3509</strain>
    </source>
</reference>
<keyword evidence="1" id="KW-0472">Membrane</keyword>
<feature type="transmembrane region" description="Helical" evidence="1">
    <location>
        <begin position="279"/>
        <end position="298"/>
    </location>
</feature>
<dbReference type="Proteomes" id="UP001431209">
    <property type="component" value="Unassembled WGS sequence"/>
</dbReference>
<keyword evidence="3" id="KW-1185">Reference proteome</keyword>
<feature type="transmembrane region" description="Helical" evidence="1">
    <location>
        <begin position="310"/>
        <end position="330"/>
    </location>
</feature>
<dbReference type="PANTHER" id="PTHR11319">
    <property type="entry name" value="G PROTEIN-COUPLED RECEPTOR-RELATED"/>
    <property type="match status" value="1"/>
</dbReference>
<feature type="transmembrane region" description="Helical" evidence="1">
    <location>
        <begin position="78"/>
        <end position="103"/>
    </location>
</feature>
<evidence type="ECO:0000256" key="1">
    <source>
        <dbReference type="SAM" id="Phobius"/>
    </source>
</evidence>
<feature type="transmembrane region" description="Helical" evidence="1">
    <location>
        <begin position="177"/>
        <end position="196"/>
    </location>
</feature>
<protein>
    <recommendedName>
        <fullName evidence="4">TRP C-terminal domain-containing protein</fullName>
    </recommendedName>
</protein>
<evidence type="ECO:0008006" key="4">
    <source>
        <dbReference type="Google" id="ProtNLM"/>
    </source>
</evidence>
<comment type="caution">
    <text evidence="2">The sequence shown here is derived from an EMBL/GenBank/DDBJ whole genome shotgun (WGS) entry which is preliminary data.</text>
</comment>
<keyword evidence="1" id="KW-0812">Transmembrane</keyword>
<evidence type="ECO:0000313" key="2">
    <source>
        <dbReference type="EMBL" id="KAL0489319.1"/>
    </source>
</evidence>
<feature type="transmembrane region" description="Helical" evidence="1">
    <location>
        <begin position="256"/>
        <end position="273"/>
    </location>
</feature>
<proteinExistence type="predicted"/>
<gene>
    <name evidence="2" type="ORF">AKO1_010632</name>
</gene>
<accession>A0AAW2ZJ05</accession>
<name>A0AAW2ZJ05_9EUKA</name>
<feature type="transmembrane region" description="Helical" evidence="1">
    <location>
        <begin position="342"/>
        <end position="368"/>
    </location>
</feature>
<dbReference type="AlphaFoldDB" id="A0AAW2ZJ05"/>
<dbReference type="PANTHER" id="PTHR11319:SF35">
    <property type="entry name" value="OUTER MEMBRANE PROTEIN PMPC-RELATED"/>
    <property type="match status" value="1"/>
</dbReference>
<feature type="transmembrane region" description="Helical" evidence="1">
    <location>
        <begin position="7"/>
        <end position="30"/>
    </location>
</feature>